<dbReference type="Gene3D" id="1.20.1740.10">
    <property type="entry name" value="Amino acid/polyamine transporter I"/>
    <property type="match status" value="1"/>
</dbReference>
<evidence type="ECO:0000256" key="2">
    <source>
        <dbReference type="ARBA" id="ARBA00022448"/>
    </source>
</evidence>
<keyword evidence="2" id="KW-0813">Transport</keyword>
<evidence type="ECO:0008006" key="12">
    <source>
        <dbReference type="Google" id="ProtNLM"/>
    </source>
</evidence>
<gene>
    <name evidence="10" type="ORF">A4U43_C07F29730</name>
</gene>
<dbReference type="OMA" id="ADIAXIL"/>
<dbReference type="Pfam" id="PF13520">
    <property type="entry name" value="AA_permease_2"/>
    <property type="match status" value="1"/>
</dbReference>
<protein>
    <recommendedName>
        <fullName evidence="12">Amino acid permease/ SLC12A domain-containing protein</fullName>
    </recommendedName>
</protein>
<keyword evidence="11" id="KW-1185">Reference proteome</keyword>
<accession>A0A5P1EL46</accession>
<keyword evidence="3" id="KW-1003">Cell membrane</keyword>
<dbReference type="GO" id="GO:0005886">
    <property type="term" value="C:plasma membrane"/>
    <property type="evidence" value="ECO:0007669"/>
    <property type="project" value="UniProtKB-SubCell"/>
</dbReference>
<feature type="transmembrane region" description="Helical" evidence="9">
    <location>
        <begin position="88"/>
        <end position="111"/>
    </location>
</feature>
<comment type="similarity">
    <text evidence="8">Belongs to the amino acid-polyamine-organocation (APC) superfamily. Polyamine:cation symporter (PHS) (TC 2.A.3.12) family.</text>
</comment>
<organism evidence="10 11">
    <name type="scientific">Asparagus officinalis</name>
    <name type="common">Garden asparagus</name>
    <dbReference type="NCBI Taxonomy" id="4686"/>
    <lineage>
        <taxon>Eukaryota</taxon>
        <taxon>Viridiplantae</taxon>
        <taxon>Streptophyta</taxon>
        <taxon>Embryophyta</taxon>
        <taxon>Tracheophyta</taxon>
        <taxon>Spermatophyta</taxon>
        <taxon>Magnoliopsida</taxon>
        <taxon>Liliopsida</taxon>
        <taxon>Asparagales</taxon>
        <taxon>Asparagaceae</taxon>
        <taxon>Asparagoideae</taxon>
        <taxon>Asparagus</taxon>
    </lineage>
</organism>
<dbReference type="GO" id="GO:0015203">
    <property type="term" value="F:polyamine transmembrane transporter activity"/>
    <property type="evidence" value="ECO:0007669"/>
    <property type="project" value="UniProtKB-ARBA"/>
</dbReference>
<evidence type="ECO:0000256" key="9">
    <source>
        <dbReference type="SAM" id="Phobius"/>
    </source>
</evidence>
<dbReference type="AlphaFoldDB" id="A0A5P1EL46"/>
<evidence type="ECO:0000256" key="8">
    <source>
        <dbReference type="ARBA" id="ARBA00024041"/>
    </source>
</evidence>
<keyword evidence="7 9" id="KW-0472">Membrane</keyword>
<keyword evidence="5" id="KW-0769">Symport</keyword>
<evidence type="ECO:0000256" key="4">
    <source>
        <dbReference type="ARBA" id="ARBA00022692"/>
    </source>
</evidence>
<evidence type="ECO:0000256" key="7">
    <source>
        <dbReference type="ARBA" id="ARBA00023136"/>
    </source>
</evidence>
<dbReference type="Gramene" id="ONK64770">
    <property type="protein sequence ID" value="ONK64770"/>
    <property type="gene ID" value="A4U43_C07F29730"/>
</dbReference>
<dbReference type="PANTHER" id="PTHR45826">
    <property type="entry name" value="POLYAMINE TRANSPORTER PUT1"/>
    <property type="match status" value="1"/>
</dbReference>
<dbReference type="InterPro" id="IPR044566">
    <property type="entry name" value="RMV1-like"/>
</dbReference>
<dbReference type="GO" id="GO:0015293">
    <property type="term" value="F:symporter activity"/>
    <property type="evidence" value="ECO:0007669"/>
    <property type="project" value="UniProtKB-KW"/>
</dbReference>
<comment type="subcellular location">
    <subcellularLocation>
        <location evidence="1">Cell membrane</location>
        <topology evidence="1">Multi-pass membrane protein</topology>
    </subcellularLocation>
</comment>
<dbReference type="EMBL" id="CM007387">
    <property type="protein sequence ID" value="ONK64770.1"/>
    <property type="molecule type" value="Genomic_DNA"/>
</dbReference>
<keyword evidence="6 9" id="KW-1133">Transmembrane helix</keyword>
<evidence type="ECO:0000256" key="1">
    <source>
        <dbReference type="ARBA" id="ARBA00004651"/>
    </source>
</evidence>
<evidence type="ECO:0000256" key="3">
    <source>
        <dbReference type="ARBA" id="ARBA00022475"/>
    </source>
</evidence>
<feature type="transmembrane region" description="Helical" evidence="9">
    <location>
        <begin position="55"/>
        <end position="76"/>
    </location>
</feature>
<evidence type="ECO:0000313" key="10">
    <source>
        <dbReference type="EMBL" id="ONK64770.1"/>
    </source>
</evidence>
<evidence type="ECO:0000256" key="5">
    <source>
        <dbReference type="ARBA" id="ARBA00022847"/>
    </source>
</evidence>
<reference evidence="11" key="1">
    <citation type="journal article" date="2017" name="Nat. Commun.">
        <title>The asparagus genome sheds light on the origin and evolution of a young Y chromosome.</title>
        <authorList>
            <person name="Harkess A."/>
            <person name="Zhou J."/>
            <person name="Xu C."/>
            <person name="Bowers J.E."/>
            <person name="Van der Hulst R."/>
            <person name="Ayyampalayam S."/>
            <person name="Mercati F."/>
            <person name="Riccardi P."/>
            <person name="McKain M.R."/>
            <person name="Kakrana A."/>
            <person name="Tang H."/>
            <person name="Ray J."/>
            <person name="Groenendijk J."/>
            <person name="Arikit S."/>
            <person name="Mathioni S.M."/>
            <person name="Nakano M."/>
            <person name="Shan H."/>
            <person name="Telgmann-Rauber A."/>
            <person name="Kanno A."/>
            <person name="Yue Z."/>
            <person name="Chen H."/>
            <person name="Li W."/>
            <person name="Chen Y."/>
            <person name="Xu X."/>
            <person name="Zhang Y."/>
            <person name="Luo S."/>
            <person name="Chen H."/>
            <person name="Gao J."/>
            <person name="Mao Z."/>
            <person name="Pires J.C."/>
            <person name="Luo M."/>
            <person name="Kudrna D."/>
            <person name="Wing R.A."/>
            <person name="Meyers B.C."/>
            <person name="Yi K."/>
            <person name="Kong H."/>
            <person name="Lavrijsen P."/>
            <person name="Sunseri F."/>
            <person name="Falavigna A."/>
            <person name="Ye Y."/>
            <person name="Leebens-Mack J.H."/>
            <person name="Chen G."/>
        </authorList>
    </citation>
    <scope>NUCLEOTIDE SEQUENCE [LARGE SCALE GENOMIC DNA]</scope>
    <source>
        <strain evidence="11">cv. DH0086</strain>
    </source>
</reference>
<keyword evidence="4 9" id="KW-0812">Transmembrane</keyword>
<evidence type="ECO:0000313" key="11">
    <source>
        <dbReference type="Proteomes" id="UP000243459"/>
    </source>
</evidence>
<sequence>MSGDSFQLLGMAEMGMIPAIFARRSKYGTPTISILCSATGVILLSWMSFQEILEFLNFLYAIGMLLEFAAFIKLRFKKPDLDRPYKVPVGNIGAILISLPPMFLLVLVMCLASTRTVIVSGLVILFGFVLYPAIGYVKYKKWVKFIDTPILRETQHEEIDEEVVGSLLEDHSFGEGDK</sequence>
<evidence type="ECO:0000256" key="6">
    <source>
        <dbReference type="ARBA" id="ARBA00022989"/>
    </source>
</evidence>
<name>A0A5P1EL46_ASPOF</name>
<dbReference type="PANTHER" id="PTHR45826:SF17">
    <property type="entry name" value="OS12G0580400 PROTEIN"/>
    <property type="match status" value="1"/>
</dbReference>
<feature type="transmembrane region" description="Helical" evidence="9">
    <location>
        <begin position="29"/>
        <end position="49"/>
    </location>
</feature>
<feature type="transmembrane region" description="Helical" evidence="9">
    <location>
        <begin position="117"/>
        <end position="137"/>
    </location>
</feature>
<dbReference type="InterPro" id="IPR002293">
    <property type="entry name" value="AA/rel_permease1"/>
</dbReference>
<proteinExistence type="inferred from homology"/>
<dbReference type="Proteomes" id="UP000243459">
    <property type="component" value="Chromosome 7"/>
</dbReference>